<organism evidence="2 3">
    <name type="scientific">Hermanssonia centrifuga</name>
    <dbReference type="NCBI Taxonomy" id="98765"/>
    <lineage>
        <taxon>Eukaryota</taxon>
        <taxon>Fungi</taxon>
        <taxon>Dikarya</taxon>
        <taxon>Basidiomycota</taxon>
        <taxon>Agaricomycotina</taxon>
        <taxon>Agaricomycetes</taxon>
        <taxon>Polyporales</taxon>
        <taxon>Meruliaceae</taxon>
        <taxon>Hermanssonia</taxon>
    </lineage>
</organism>
<feature type="region of interest" description="Disordered" evidence="1">
    <location>
        <begin position="18"/>
        <end position="52"/>
    </location>
</feature>
<evidence type="ECO:0000313" key="3">
    <source>
        <dbReference type="Proteomes" id="UP000186601"/>
    </source>
</evidence>
<comment type="caution">
    <text evidence="2">The sequence shown here is derived from an EMBL/GenBank/DDBJ whole genome shotgun (WGS) entry which is preliminary data.</text>
</comment>
<sequence length="152" mass="16182">MLRAKQAKLEARLLELESGLSESSSGGTPVALSPESSSSGSQSEMNAFYPSNDLPLDSSSSAVFGLDWDESTFSVGPGSADSPYQVASSSLAPSEEWLSECPELFLEDVYVGKGKGIAGLANPQMGVSPFSNWWEDQDTFCRNKQKLSVSSI</sequence>
<keyword evidence="3" id="KW-1185">Reference proteome</keyword>
<proteinExistence type="predicted"/>
<evidence type="ECO:0000313" key="2">
    <source>
        <dbReference type="EMBL" id="PSR71871.1"/>
    </source>
</evidence>
<dbReference type="AlphaFoldDB" id="A0A2R6NHV5"/>
<name>A0A2R6NHV5_9APHY</name>
<gene>
    <name evidence="2" type="ORF">PHLCEN_2v12256</name>
</gene>
<protein>
    <submittedName>
        <fullName evidence="2">Uncharacterized protein</fullName>
    </submittedName>
</protein>
<accession>A0A2R6NHV5</accession>
<dbReference type="Proteomes" id="UP000186601">
    <property type="component" value="Unassembled WGS sequence"/>
</dbReference>
<feature type="compositionally biased region" description="Low complexity" evidence="1">
    <location>
        <begin position="18"/>
        <end position="43"/>
    </location>
</feature>
<evidence type="ECO:0000256" key="1">
    <source>
        <dbReference type="SAM" id="MobiDB-lite"/>
    </source>
</evidence>
<reference evidence="2 3" key="1">
    <citation type="submission" date="2018-02" db="EMBL/GenBank/DDBJ databases">
        <title>Genome sequence of the basidiomycete white-rot fungus Phlebia centrifuga.</title>
        <authorList>
            <person name="Granchi Z."/>
            <person name="Peng M."/>
            <person name="de Vries R.P."/>
            <person name="Hilden K."/>
            <person name="Makela M.R."/>
            <person name="Grigoriev I."/>
            <person name="Riley R."/>
        </authorList>
    </citation>
    <scope>NUCLEOTIDE SEQUENCE [LARGE SCALE GENOMIC DNA]</scope>
    <source>
        <strain evidence="2 3">FBCC195</strain>
    </source>
</reference>
<dbReference type="EMBL" id="MLYV02001236">
    <property type="protein sequence ID" value="PSR71871.1"/>
    <property type="molecule type" value="Genomic_DNA"/>
</dbReference>